<keyword evidence="2" id="KW-1185">Reference proteome</keyword>
<reference evidence="1" key="2">
    <citation type="journal article" date="2023" name="Science">
        <title>Genomic signatures of disease resistance in endangered staghorn corals.</title>
        <authorList>
            <person name="Vollmer S.V."/>
            <person name="Selwyn J.D."/>
            <person name="Despard B.A."/>
            <person name="Roesel C.L."/>
        </authorList>
    </citation>
    <scope>NUCLEOTIDE SEQUENCE</scope>
    <source>
        <strain evidence="1">K2</strain>
    </source>
</reference>
<name>A0AAD9QJL2_ACRCE</name>
<organism evidence="1 2">
    <name type="scientific">Acropora cervicornis</name>
    <name type="common">Staghorn coral</name>
    <dbReference type="NCBI Taxonomy" id="6130"/>
    <lineage>
        <taxon>Eukaryota</taxon>
        <taxon>Metazoa</taxon>
        <taxon>Cnidaria</taxon>
        <taxon>Anthozoa</taxon>
        <taxon>Hexacorallia</taxon>
        <taxon>Scleractinia</taxon>
        <taxon>Astrocoeniina</taxon>
        <taxon>Acroporidae</taxon>
        <taxon>Acropora</taxon>
    </lineage>
</organism>
<evidence type="ECO:0000313" key="1">
    <source>
        <dbReference type="EMBL" id="KAK2562437.1"/>
    </source>
</evidence>
<accession>A0AAD9QJL2</accession>
<proteinExistence type="predicted"/>
<dbReference type="Proteomes" id="UP001249851">
    <property type="component" value="Unassembled WGS sequence"/>
</dbReference>
<dbReference type="EMBL" id="JARQWQ010000028">
    <property type="protein sequence ID" value="KAK2562437.1"/>
    <property type="molecule type" value="Genomic_DNA"/>
</dbReference>
<protein>
    <submittedName>
        <fullName evidence="1">Uncharacterized protein</fullName>
    </submittedName>
</protein>
<sequence>MEQDNDALHSDLEQLIQDRKDAFLNSLFPGVVQKKTEIVSRPLVEQSNTAAKSLALSMSEANLGLS</sequence>
<evidence type="ECO:0000313" key="2">
    <source>
        <dbReference type="Proteomes" id="UP001249851"/>
    </source>
</evidence>
<gene>
    <name evidence="1" type="ORF">P5673_014089</name>
</gene>
<comment type="caution">
    <text evidence="1">The sequence shown here is derived from an EMBL/GenBank/DDBJ whole genome shotgun (WGS) entry which is preliminary data.</text>
</comment>
<reference evidence="1" key="1">
    <citation type="journal article" date="2023" name="G3 (Bethesda)">
        <title>Whole genome assembly and annotation of the endangered Caribbean coral Acropora cervicornis.</title>
        <authorList>
            <person name="Selwyn J.D."/>
            <person name="Vollmer S.V."/>
        </authorList>
    </citation>
    <scope>NUCLEOTIDE SEQUENCE</scope>
    <source>
        <strain evidence="1">K2</strain>
    </source>
</reference>
<dbReference type="AlphaFoldDB" id="A0AAD9QJL2"/>